<feature type="binding site" evidence="4">
    <location>
        <position position="96"/>
    </location>
    <ligand>
        <name>substrate</name>
    </ligand>
</feature>
<comment type="cofactor">
    <cofactor evidence="4">
        <name>Mg(2+)</name>
        <dbReference type="ChEBI" id="CHEBI:18420"/>
    </cofactor>
    <text evidence="4">Binds 2 magnesium ions per subunit.</text>
</comment>
<dbReference type="Gene3D" id="3.40.1180.10">
    <property type="entry name" value="Decaprenyl diphosphate synthase-like"/>
    <property type="match status" value="1"/>
</dbReference>
<feature type="binding site" evidence="4">
    <location>
        <position position="47"/>
    </location>
    <ligand>
        <name>Mg(2+)</name>
        <dbReference type="ChEBI" id="CHEBI:18420"/>
    </ligand>
</feature>
<dbReference type="CDD" id="cd00475">
    <property type="entry name" value="Cis_IPPS"/>
    <property type="match status" value="1"/>
</dbReference>
<dbReference type="InterPro" id="IPR018520">
    <property type="entry name" value="UPP_synth-like_CS"/>
</dbReference>
<comment type="function">
    <text evidence="4">Catalyzes the sequential condensation of isopentenyl diphosphate (IPP) with geranylgeranyl diphosphate (GGPP) to yield (2Z,6Z,10Z,14Z,18Z,22Z,26Z,30E,34E,38E)-undecaprenyl diphosphate (tritrans,heptacis-UPP). It is probably the precursor of glycosyl carrier lipids.</text>
</comment>
<feature type="binding site" evidence="4">
    <location>
        <begin position="92"/>
        <end position="94"/>
    </location>
    <ligand>
        <name>substrate</name>
    </ligand>
</feature>
<evidence type="ECO:0000256" key="1">
    <source>
        <dbReference type="ARBA" id="ARBA00022679"/>
    </source>
</evidence>
<dbReference type="PANTHER" id="PTHR10291">
    <property type="entry name" value="DEHYDRODOLICHYL DIPHOSPHATE SYNTHASE FAMILY MEMBER"/>
    <property type="match status" value="1"/>
</dbReference>
<evidence type="ECO:0000256" key="2">
    <source>
        <dbReference type="ARBA" id="ARBA00022723"/>
    </source>
</evidence>
<dbReference type="PATRIC" id="fig|172049.5.peg.1995"/>
<protein>
    <recommendedName>
        <fullName evidence="4">Tritrans,polycis-undecaprenyl-diphosphate synthase (geranylgeranyl-diphosphate specific)</fullName>
        <ecNumber evidence="4">2.5.1.89</ecNumber>
    </recommendedName>
    <alternativeName>
        <fullName evidence="4">Undecaprenyl diphosphate synthase</fullName>
        <shortName evidence="4">UDS</shortName>
    </alternativeName>
    <alternativeName>
        <fullName evidence="4">Undecaprenyl pyrophosphate synthase</fullName>
        <shortName evidence="4">UPP synthase</shortName>
    </alternativeName>
</protein>
<dbReference type="FunFam" id="3.40.1180.10:FF:000003">
    <property type="entry name" value="Isoprenyl transferase 2"/>
    <property type="match status" value="1"/>
</dbReference>
<comment type="similarity">
    <text evidence="4">Belongs to the UPP synthase family.</text>
</comment>
<proteinExistence type="inferred from homology"/>
<dbReference type="AlphaFoldDB" id="A0A101ELL3"/>
<dbReference type="NCBIfam" id="TIGR00055">
    <property type="entry name" value="uppS"/>
    <property type="match status" value="1"/>
</dbReference>
<evidence type="ECO:0000256" key="3">
    <source>
        <dbReference type="ARBA" id="ARBA00022842"/>
    </source>
</evidence>
<dbReference type="InterPro" id="IPR001441">
    <property type="entry name" value="UPP_synth-like"/>
</dbReference>
<dbReference type="InterPro" id="IPR036424">
    <property type="entry name" value="UPP_synth-like_sf"/>
</dbReference>
<feature type="binding site" evidence="4">
    <location>
        <position position="64"/>
    </location>
    <ligand>
        <name>substrate</name>
    </ligand>
</feature>
<dbReference type="PROSITE" id="PS01066">
    <property type="entry name" value="UPP_SYNTHASE"/>
    <property type="match status" value="1"/>
</dbReference>
<dbReference type="GO" id="GO:0045547">
    <property type="term" value="F:ditrans,polycis-polyprenyl diphosphate synthase [(2E,6E)-farnesyl diphosphate specific] activity"/>
    <property type="evidence" value="ECO:0007669"/>
    <property type="project" value="TreeGrafter"/>
</dbReference>
<feature type="active site" evidence="4">
    <location>
        <position position="47"/>
    </location>
</feature>
<comment type="caution">
    <text evidence="5">The sequence shown here is derived from an EMBL/GenBank/DDBJ whole genome shotgun (WGS) entry which is preliminary data.</text>
</comment>
<feature type="binding site" evidence="4">
    <location>
        <position position="98"/>
    </location>
    <ligand>
        <name>substrate</name>
    </ligand>
</feature>
<dbReference type="SUPFAM" id="SSF64005">
    <property type="entry name" value="Undecaprenyl diphosphate synthase"/>
    <property type="match status" value="1"/>
</dbReference>
<feature type="binding site" evidence="4">
    <location>
        <begin position="223"/>
        <end position="225"/>
    </location>
    <ligand>
        <name>substrate</name>
    </ligand>
</feature>
<comment type="caution">
    <text evidence="4">Lacks conserved residue(s) required for the propagation of feature annotation.</text>
</comment>
<evidence type="ECO:0000313" key="6">
    <source>
        <dbReference type="Proteomes" id="UP000053911"/>
    </source>
</evidence>
<evidence type="ECO:0000313" key="5">
    <source>
        <dbReference type="EMBL" id="KUK17641.1"/>
    </source>
</evidence>
<dbReference type="Proteomes" id="UP000053911">
    <property type="component" value="Unassembled WGS sequence"/>
</dbReference>
<dbReference type="PANTHER" id="PTHR10291:SF43">
    <property type="entry name" value="DEHYDRODOLICHYL DIPHOSPHATE SYNTHASE COMPLEX SUBUNIT DHDDS"/>
    <property type="match status" value="1"/>
</dbReference>
<keyword evidence="1 4" id="KW-0808">Transferase</keyword>
<feature type="active site" description="Proton acceptor" evidence="4">
    <location>
        <position position="95"/>
    </location>
</feature>
<comment type="subunit">
    <text evidence="4">Homodimer.</text>
</comment>
<name>A0A101ELL3_9EURY</name>
<organism evidence="5 6">
    <name type="scientific">Thermococcus sibiricus</name>
    <dbReference type="NCBI Taxonomy" id="172049"/>
    <lineage>
        <taxon>Archaea</taxon>
        <taxon>Methanobacteriati</taxon>
        <taxon>Methanobacteriota</taxon>
        <taxon>Thermococci</taxon>
        <taxon>Thermococcales</taxon>
        <taxon>Thermococcaceae</taxon>
        <taxon>Thermococcus</taxon>
    </lineage>
</organism>
<dbReference type="GO" id="GO:0016094">
    <property type="term" value="P:polyprenol biosynthetic process"/>
    <property type="evidence" value="ECO:0007669"/>
    <property type="project" value="TreeGrafter"/>
</dbReference>
<keyword evidence="3 4" id="KW-0460">Magnesium</keyword>
<dbReference type="Pfam" id="PF01255">
    <property type="entry name" value="Prenyltransf"/>
    <property type="match status" value="1"/>
</dbReference>
<dbReference type="GO" id="GO:0000287">
    <property type="term" value="F:magnesium ion binding"/>
    <property type="evidence" value="ECO:0007669"/>
    <property type="project" value="UniProtKB-UniRule"/>
</dbReference>
<feature type="binding site" evidence="4">
    <location>
        <begin position="48"/>
        <end position="51"/>
    </location>
    <ligand>
        <name>substrate</name>
    </ligand>
</feature>
<comment type="catalytic activity">
    <reaction evidence="4">
        <text>geranylgeranyl diphosphate + 7 isopentenyl diphosphate = tri-trans,hepta-cis-undecaprenyl diphosphate + 7 diphosphate</text>
        <dbReference type="Rhea" id="RHEA:27622"/>
        <dbReference type="ChEBI" id="CHEBI:33019"/>
        <dbReference type="ChEBI" id="CHEBI:57533"/>
        <dbReference type="ChEBI" id="CHEBI:60388"/>
        <dbReference type="ChEBI" id="CHEBI:128769"/>
        <dbReference type="EC" id="2.5.1.89"/>
    </reaction>
</comment>
<keyword evidence="2 4" id="KW-0479">Metal-binding</keyword>
<dbReference type="EC" id="2.5.1.89" evidence="4"/>
<sequence>MSLIYRVVSSVPHILFKPVYDLYESYLFEKVKSRPERIPKHIAIIMDGNRRWARILNKPPWYGHLFGSKKLEEILEWCRDLGIRTLTVYAFSTENFNRSKEEVKMLMDLFEKKFKELIHDRRVHKYGIRVNVLGRKELLPENVRKAAEEAEQATKKYNNYNLNIAIAYGGRSEIVDAVKRIVDDIQVGKLNKNEIDEKLLKRYLYVPNMTDPDIVIRTGGEVRISNFLIYQIAYSELFFVDVYFPEFRKIDFLRIIREYQKRDRRFGK</sequence>
<dbReference type="EMBL" id="LGFD01000018">
    <property type="protein sequence ID" value="KUK17641.1"/>
    <property type="molecule type" value="Genomic_DNA"/>
</dbReference>
<feature type="binding site" evidence="4">
    <location>
        <position position="52"/>
    </location>
    <ligand>
        <name>substrate</name>
    </ligand>
</feature>
<dbReference type="HAMAP" id="MF_01139">
    <property type="entry name" value="ISPT"/>
    <property type="match status" value="1"/>
</dbReference>
<evidence type="ECO:0000256" key="4">
    <source>
        <dbReference type="HAMAP-Rule" id="MF_01139"/>
    </source>
</evidence>
<gene>
    <name evidence="4" type="primary">uppS</name>
    <name evidence="5" type="ORF">XD54_1079</name>
</gene>
<feature type="binding site" evidence="4">
    <location>
        <position position="217"/>
    </location>
    <ligand>
        <name>substrate</name>
    </ligand>
</feature>
<reference evidence="6" key="1">
    <citation type="journal article" date="2015" name="MBio">
        <title>Genome-Resolved Metagenomic Analysis Reveals Roles for Candidate Phyla and Other Microbial Community Members in Biogeochemical Transformations in Oil Reservoirs.</title>
        <authorList>
            <person name="Hu P."/>
            <person name="Tom L."/>
            <person name="Singh A."/>
            <person name="Thomas B.C."/>
            <person name="Baker B.J."/>
            <person name="Piceno Y.M."/>
            <person name="Andersen G.L."/>
            <person name="Banfield J.F."/>
        </authorList>
    </citation>
    <scope>NUCLEOTIDE SEQUENCE [LARGE SCALE GENOMIC DNA]</scope>
</reference>
<accession>A0A101ELL3</accession>
<dbReference type="OMA" id="FDRRDLW"/>
<feature type="binding site" evidence="4">
    <location>
        <position position="236"/>
    </location>
    <ligand>
        <name>Mg(2+)</name>
        <dbReference type="ChEBI" id="CHEBI:18420"/>
    </ligand>
</feature>